<dbReference type="RefSeq" id="WP_289267398.1">
    <property type="nucleotide sequence ID" value="NZ_OX365700.1"/>
</dbReference>
<comment type="similarity">
    <text evidence="7">Belongs to the class I-like SAM-binding methyltransferase superfamily. rRNA adenine N(6)-methyltransferase family. RsmA subfamily.</text>
</comment>
<evidence type="ECO:0000313" key="11">
    <source>
        <dbReference type="Proteomes" id="UP001179121"/>
    </source>
</evidence>
<dbReference type="GO" id="GO:0005829">
    <property type="term" value="C:cytosol"/>
    <property type="evidence" value="ECO:0007669"/>
    <property type="project" value="TreeGrafter"/>
</dbReference>
<dbReference type="Gene3D" id="1.10.8.100">
    <property type="entry name" value="Ribosomal RNA adenine dimethylase-like, domain 2"/>
    <property type="match status" value="1"/>
</dbReference>
<evidence type="ECO:0000256" key="6">
    <source>
        <dbReference type="ARBA" id="ARBA00022884"/>
    </source>
</evidence>
<comment type="subcellular location">
    <subcellularLocation>
        <location evidence="7">Cytoplasm</location>
    </subcellularLocation>
</comment>
<dbReference type="GO" id="GO:0052908">
    <property type="term" value="F:16S rRNA (adenine(1518)-N(6)/adenine(1519)-N(6))-dimethyltransferase activity"/>
    <property type="evidence" value="ECO:0007669"/>
    <property type="project" value="UniProtKB-EC"/>
</dbReference>
<keyword evidence="4 7" id="KW-0808">Transferase</keyword>
<evidence type="ECO:0000256" key="7">
    <source>
        <dbReference type="HAMAP-Rule" id="MF_00607"/>
    </source>
</evidence>
<dbReference type="Proteomes" id="UP001179121">
    <property type="component" value="Chromosome"/>
</dbReference>
<dbReference type="Gene3D" id="3.40.50.150">
    <property type="entry name" value="Vaccinia Virus protein VP39"/>
    <property type="match status" value="1"/>
</dbReference>
<dbReference type="PANTHER" id="PTHR11727">
    <property type="entry name" value="DIMETHYLADENOSINE TRANSFERASE"/>
    <property type="match status" value="1"/>
</dbReference>
<sequence length="276" mass="30473">MLPRPLKQLGQHFLIDTNIVRKIVALADLSGQETVFEIGPGRGILTRALCGVASRVIAVEIDRQLYEHLRDHTRDCANLELHHGDALNFPLSSLPEEAVVVANLPYYLSTALLFRLLDHRDRCSRLVLMLQTEVARRLIAGPGSKDYGVLSVLTQVAAEVELAFHVSAQCFRPRPEVGSSVVKLRITRPGLVPPAQEKVFRLVVRASFAHRRKRLLNSLRDEGFAPAAVQAALARLRRSSDCRAEELSLEEFVQLAEALGQPMESDAVHGDSGPSV</sequence>
<feature type="binding site" evidence="7 8">
    <location>
        <position position="12"/>
    </location>
    <ligand>
        <name>S-adenosyl-L-methionine</name>
        <dbReference type="ChEBI" id="CHEBI:59789"/>
    </ligand>
</feature>
<organism evidence="10 11">
    <name type="scientific">Nitrospira tepida</name>
    <dbReference type="NCBI Taxonomy" id="2973512"/>
    <lineage>
        <taxon>Bacteria</taxon>
        <taxon>Pseudomonadati</taxon>
        <taxon>Nitrospirota</taxon>
        <taxon>Nitrospiria</taxon>
        <taxon>Nitrospirales</taxon>
        <taxon>Nitrospiraceae</taxon>
        <taxon>Nitrospira</taxon>
    </lineage>
</organism>
<feature type="binding site" evidence="7 8">
    <location>
        <position position="103"/>
    </location>
    <ligand>
        <name>S-adenosyl-L-methionine</name>
        <dbReference type="ChEBI" id="CHEBI:59789"/>
    </ligand>
</feature>
<dbReference type="InterPro" id="IPR001737">
    <property type="entry name" value="KsgA/Erm"/>
</dbReference>
<evidence type="ECO:0000256" key="1">
    <source>
        <dbReference type="ARBA" id="ARBA00022490"/>
    </source>
</evidence>
<evidence type="ECO:0000256" key="2">
    <source>
        <dbReference type="ARBA" id="ARBA00022552"/>
    </source>
</evidence>
<proteinExistence type="inferred from homology"/>
<feature type="binding site" evidence="7 8">
    <location>
        <position position="14"/>
    </location>
    <ligand>
        <name>S-adenosyl-L-methionine</name>
        <dbReference type="ChEBI" id="CHEBI:59789"/>
    </ligand>
</feature>
<comment type="function">
    <text evidence="7">Specifically dimethylates two adjacent adenosines (A1518 and A1519) in the loop of a conserved hairpin near the 3'-end of 16S rRNA in the 30S particle. May play a critical role in biogenesis of 30S subunits.</text>
</comment>
<dbReference type="InterPro" id="IPR011530">
    <property type="entry name" value="rRNA_adenine_dimethylase"/>
</dbReference>
<dbReference type="InterPro" id="IPR020596">
    <property type="entry name" value="rRNA_Ade_Mease_Trfase_CS"/>
</dbReference>
<feature type="binding site" evidence="7 8">
    <location>
        <position position="60"/>
    </location>
    <ligand>
        <name>S-adenosyl-L-methionine</name>
        <dbReference type="ChEBI" id="CHEBI:59789"/>
    </ligand>
</feature>
<dbReference type="PROSITE" id="PS01131">
    <property type="entry name" value="RRNA_A_DIMETH"/>
    <property type="match status" value="1"/>
</dbReference>
<feature type="domain" description="Ribosomal RNA adenine methylase transferase N-terminal" evidence="9">
    <location>
        <begin position="19"/>
        <end position="188"/>
    </location>
</feature>
<name>A0AA86MWM0_9BACT</name>
<dbReference type="SMART" id="SM00650">
    <property type="entry name" value="rADc"/>
    <property type="match status" value="1"/>
</dbReference>
<keyword evidence="6 7" id="KW-0694">RNA-binding</keyword>
<evidence type="ECO:0000256" key="5">
    <source>
        <dbReference type="ARBA" id="ARBA00022691"/>
    </source>
</evidence>
<dbReference type="SUPFAM" id="SSF53335">
    <property type="entry name" value="S-adenosyl-L-methionine-dependent methyltransferases"/>
    <property type="match status" value="1"/>
</dbReference>
<dbReference type="InterPro" id="IPR023165">
    <property type="entry name" value="rRNA_Ade_diMease-like_C"/>
</dbReference>
<keyword evidence="1 7" id="KW-0963">Cytoplasm</keyword>
<dbReference type="InterPro" id="IPR029063">
    <property type="entry name" value="SAM-dependent_MTases_sf"/>
</dbReference>
<dbReference type="KEGG" id="nti:DNFV4_00836"/>
<dbReference type="GO" id="GO:0003723">
    <property type="term" value="F:RNA binding"/>
    <property type="evidence" value="ECO:0007669"/>
    <property type="project" value="UniProtKB-UniRule"/>
</dbReference>
<keyword evidence="2 7" id="KW-0698">rRNA processing</keyword>
<dbReference type="NCBIfam" id="TIGR00755">
    <property type="entry name" value="ksgA"/>
    <property type="match status" value="1"/>
</dbReference>
<dbReference type="EC" id="2.1.1.182" evidence="7"/>
<comment type="catalytic activity">
    <reaction evidence="7">
        <text>adenosine(1518)/adenosine(1519) in 16S rRNA + 4 S-adenosyl-L-methionine = N(6)-dimethyladenosine(1518)/N(6)-dimethyladenosine(1519) in 16S rRNA + 4 S-adenosyl-L-homocysteine + 4 H(+)</text>
        <dbReference type="Rhea" id="RHEA:19609"/>
        <dbReference type="Rhea" id="RHEA-COMP:10232"/>
        <dbReference type="Rhea" id="RHEA-COMP:10233"/>
        <dbReference type="ChEBI" id="CHEBI:15378"/>
        <dbReference type="ChEBI" id="CHEBI:57856"/>
        <dbReference type="ChEBI" id="CHEBI:59789"/>
        <dbReference type="ChEBI" id="CHEBI:74411"/>
        <dbReference type="ChEBI" id="CHEBI:74493"/>
        <dbReference type="EC" id="2.1.1.182"/>
    </reaction>
</comment>
<dbReference type="EMBL" id="OX365700">
    <property type="protein sequence ID" value="CAI4030408.1"/>
    <property type="molecule type" value="Genomic_DNA"/>
</dbReference>
<keyword evidence="5 7" id="KW-0949">S-adenosyl-L-methionine</keyword>
<evidence type="ECO:0000256" key="4">
    <source>
        <dbReference type="ARBA" id="ARBA00022679"/>
    </source>
</evidence>
<accession>A0AA86MWM0</accession>
<protein>
    <recommendedName>
        <fullName evidence="7">Ribosomal RNA small subunit methyltransferase A</fullName>
        <ecNumber evidence="7">2.1.1.182</ecNumber>
    </recommendedName>
    <alternativeName>
        <fullName evidence="7">16S rRNA (adenine(1518)-N(6)/adenine(1519)-N(6))-dimethyltransferase</fullName>
    </alternativeName>
    <alternativeName>
        <fullName evidence="7">16S rRNA dimethyladenosine transferase</fullName>
    </alternativeName>
    <alternativeName>
        <fullName evidence="7">16S rRNA dimethylase</fullName>
    </alternativeName>
    <alternativeName>
        <fullName evidence="7">S-adenosylmethionine-6-N', N'-adenosyl(rRNA) dimethyltransferase</fullName>
    </alternativeName>
</protein>
<gene>
    <name evidence="7" type="primary">rsmA</name>
    <name evidence="7" type="synonym">ksgA</name>
    <name evidence="10" type="ORF">DNFV4_00836</name>
</gene>
<keyword evidence="3 7" id="KW-0489">Methyltransferase</keyword>
<evidence type="ECO:0000313" key="10">
    <source>
        <dbReference type="EMBL" id="CAI4030408.1"/>
    </source>
</evidence>
<dbReference type="PROSITE" id="PS51689">
    <property type="entry name" value="SAM_RNA_A_N6_MT"/>
    <property type="match status" value="1"/>
</dbReference>
<dbReference type="Pfam" id="PF00398">
    <property type="entry name" value="RrnaAD"/>
    <property type="match status" value="1"/>
</dbReference>
<evidence type="ECO:0000259" key="9">
    <source>
        <dbReference type="SMART" id="SM00650"/>
    </source>
</evidence>
<feature type="binding site" evidence="7 8">
    <location>
        <position position="85"/>
    </location>
    <ligand>
        <name>S-adenosyl-L-methionine</name>
        <dbReference type="ChEBI" id="CHEBI:59789"/>
    </ligand>
</feature>
<dbReference type="CDD" id="cd02440">
    <property type="entry name" value="AdoMet_MTases"/>
    <property type="match status" value="1"/>
</dbReference>
<dbReference type="InterPro" id="IPR020598">
    <property type="entry name" value="rRNA_Ade_methylase_Trfase_N"/>
</dbReference>
<feature type="binding site" evidence="7 8">
    <location>
        <position position="39"/>
    </location>
    <ligand>
        <name>S-adenosyl-L-methionine</name>
        <dbReference type="ChEBI" id="CHEBI:59789"/>
    </ligand>
</feature>
<dbReference type="PANTHER" id="PTHR11727:SF7">
    <property type="entry name" value="DIMETHYLADENOSINE TRANSFERASE-RELATED"/>
    <property type="match status" value="1"/>
</dbReference>
<evidence type="ECO:0000256" key="8">
    <source>
        <dbReference type="PROSITE-ProRule" id="PRU01026"/>
    </source>
</evidence>
<dbReference type="HAMAP" id="MF_00607">
    <property type="entry name" value="16SrRNA_methyltr_A"/>
    <property type="match status" value="1"/>
</dbReference>
<dbReference type="AlphaFoldDB" id="A0AA86MWM0"/>
<reference evidence="10" key="1">
    <citation type="submission" date="2022-10" db="EMBL/GenBank/DDBJ databases">
        <authorList>
            <person name="Koch H."/>
        </authorList>
    </citation>
    <scope>NUCLEOTIDE SEQUENCE</scope>
    <source>
        <strain evidence="10">DNF</strain>
    </source>
</reference>
<evidence type="ECO:0000256" key="3">
    <source>
        <dbReference type="ARBA" id="ARBA00022603"/>
    </source>
</evidence>
<keyword evidence="11" id="KW-1185">Reference proteome</keyword>